<dbReference type="EMBL" id="MU151216">
    <property type="protein sequence ID" value="KAF9447099.1"/>
    <property type="molecule type" value="Genomic_DNA"/>
</dbReference>
<evidence type="ECO:0000313" key="1">
    <source>
        <dbReference type="EMBL" id="KAF9447099.1"/>
    </source>
</evidence>
<dbReference type="AlphaFoldDB" id="A0A9P6C343"/>
<comment type="caution">
    <text evidence="1">The sequence shown here is derived from an EMBL/GenBank/DDBJ whole genome shotgun (WGS) entry which is preliminary data.</text>
</comment>
<sequence length="215" mass="23966">MVGFKQEFNKVEEGFLHDKHFIRIKTAHEHINEFAGGYRAGYLVLAGSVQGLSPTCHVQDEAYAHSTVRRHVFIMTHVYWLWYRIEYKDQEIEFVLENLGISSSHTLPPHIYIRHITDVNIQTPAEPAEPSHTAVSALTHVRAQAIHTTSLPGIMTSPSPWVPANSLGSSTSRQQSCYLCHIVQASHGHACVRSAGENVDGADTGGRRVGRWCCV</sequence>
<organism evidence="1 2">
    <name type="scientific">Macrolepiota fuliginosa MF-IS2</name>
    <dbReference type="NCBI Taxonomy" id="1400762"/>
    <lineage>
        <taxon>Eukaryota</taxon>
        <taxon>Fungi</taxon>
        <taxon>Dikarya</taxon>
        <taxon>Basidiomycota</taxon>
        <taxon>Agaricomycotina</taxon>
        <taxon>Agaricomycetes</taxon>
        <taxon>Agaricomycetidae</taxon>
        <taxon>Agaricales</taxon>
        <taxon>Agaricineae</taxon>
        <taxon>Agaricaceae</taxon>
        <taxon>Macrolepiota</taxon>
    </lineage>
</organism>
<accession>A0A9P6C343</accession>
<proteinExistence type="predicted"/>
<dbReference type="Proteomes" id="UP000807342">
    <property type="component" value="Unassembled WGS sequence"/>
</dbReference>
<keyword evidence="2" id="KW-1185">Reference proteome</keyword>
<protein>
    <submittedName>
        <fullName evidence="1">Uncharacterized protein</fullName>
    </submittedName>
</protein>
<name>A0A9P6C343_9AGAR</name>
<dbReference type="OrthoDB" id="2688208at2759"/>
<reference evidence="1" key="1">
    <citation type="submission" date="2020-11" db="EMBL/GenBank/DDBJ databases">
        <authorList>
            <consortium name="DOE Joint Genome Institute"/>
            <person name="Ahrendt S."/>
            <person name="Riley R."/>
            <person name="Andreopoulos W."/>
            <person name="Labutti K."/>
            <person name="Pangilinan J."/>
            <person name="Ruiz-Duenas F.J."/>
            <person name="Barrasa J.M."/>
            <person name="Sanchez-Garcia M."/>
            <person name="Camarero S."/>
            <person name="Miyauchi S."/>
            <person name="Serrano A."/>
            <person name="Linde D."/>
            <person name="Babiker R."/>
            <person name="Drula E."/>
            <person name="Ayuso-Fernandez I."/>
            <person name="Pacheco R."/>
            <person name="Padilla G."/>
            <person name="Ferreira P."/>
            <person name="Barriuso J."/>
            <person name="Kellner H."/>
            <person name="Castanera R."/>
            <person name="Alfaro M."/>
            <person name="Ramirez L."/>
            <person name="Pisabarro A.G."/>
            <person name="Kuo A."/>
            <person name="Tritt A."/>
            <person name="Lipzen A."/>
            <person name="He G."/>
            <person name="Yan M."/>
            <person name="Ng V."/>
            <person name="Cullen D."/>
            <person name="Martin F."/>
            <person name="Rosso M.-N."/>
            <person name="Henrissat B."/>
            <person name="Hibbett D."/>
            <person name="Martinez A.T."/>
            <person name="Grigoriev I.V."/>
        </authorList>
    </citation>
    <scope>NUCLEOTIDE SEQUENCE</scope>
    <source>
        <strain evidence="1">MF-IS2</strain>
    </source>
</reference>
<evidence type="ECO:0000313" key="2">
    <source>
        <dbReference type="Proteomes" id="UP000807342"/>
    </source>
</evidence>
<gene>
    <name evidence="1" type="ORF">P691DRAFT_142966</name>
</gene>